<evidence type="ECO:0000313" key="6">
    <source>
        <dbReference type="Proteomes" id="UP000507163"/>
    </source>
</evidence>
<evidence type="ECO:0000259" key="2">
    <source>
        <dbReference type="PROSITE" id="PS50222"/>
    </source>
</evidence>
<evidence type="ECO:0000256" key="1">
    <source>
        <dbReference type="SAM" id="MobiDB-lite"/>
    </source>
</evidence>
<dbReference type="Gene3D" id="1.10.238.10">
    <property type="entry name" value="EF-hand"/>
    <property type="match status" value="1"/>
</dbReference>
<feature type="compositionally biased region" description="Basic and acidic residues" evidence="1">
    <location>
        <begin position="222"/>
        <end position="232"/>
    </location>
</feature>
<organism evidence="3 6">
    <name type="scientific">Plasmodium chabaudi chabaudi</name>
    <dbReference type="NCBI Taxonomy" id="31271"/>
    <lineage>
        <taxon>Eukaryota</taxon>
        <taxon>Sar</taxon>
        <taxon>Alveolata</taxon>
        <taxon>Apicomplexa</taxon>
        <taxon>Aconoidasida</taxon>
        <taxon>Haemosporida</taxon>
        <taxon>Plasmodiidae</taxon>
        <taxon>Plasmodium</taxon>
        <taxon>Plasmodium (Vinckeia)</taxon>
    </lineage>
</organism>
<dbReference type="InterPro" id="IPR011992">
    <property type="entry name" value="EF-hand-dom_pair"/>
</dbReference>
<evidence type="ECO:0000313" key="4">
    <source>
        <dbReference type="EMBL" id="SCM01908.1"/>
    </source>
</evidence>
<dbReference type="AlphaFoldDB" id="A0A1C6XAW1"/>
<dbReference type="SUPFAM" id="SSF47473">
    <property type="entry name" value="EF-hand"/>
    <property type="match status" value="1"/>
</dbReference>
<feature type="domain" description="EF-hand" evidence="2">
    <location>
        <begin position="520"/>
        <end position="555"/>
    </location>
</feature>
<gene>
    <name evidence="3" type="ORF">PCHAJ_000124800</name>
    <name evidence="4" type="ORF">PCHCB_000124200</name>
</gene>
<feature type="region of interest" description="Disordered" evidence="1">
    <location>
        <begin position="1"/>
        <end position="22"/>
    </location>
</feature>
<proteinExistence type="predicted"/>
<name>A0A1C6XAW1_PLACU</name>
<feature type="region of interest" description="Disordered" evidence="1">
    <location>
        <begin position="379"/>
        <end position="402"/>
    </location>
</feature>
<feature type="compositionally biased region" description="Polar residues" evidence="1">
    <location>
        <begin position="12"/>
        <end position="22"/>
    </location>
</feature>
<dbReference type="GO" id="GO:0005509">
    <property type="term" value="F:calcium ion binding"/>
    <property type="evidence" value="ECO:0007669"/>
    <property type="project" value="InterPro"/>
</dbReference>
<evidence type="ECO:0000313" key="5">
    <source>
        <dbReference type="Proteomes" id="UP000195489"/>
    </source>
</evidence>
<dbReference type="Proteomes" id="UP000507163">
    <property type="component" value="Chromosome 7"/>
</dbReference>
<reference evidence="5 6" key="1">
    <citation type="submission" date="2016-08" db="EMBL/GenBank/DDBJ databases">
        <authorList>
            <consortium name="Pathogen Informatics"/>
        </authorList>
    </citation>
    <scope>NUCLEOTIDE SEQUENCE [LARGE SCALE GENOMIC DNA]</scope>
    <source>
        <strain evidence="3 6">AJ</strain>
        <strain evidence="4 5">CB</strain>
    </source>
</reference>
<dbReference type="PROSITE" id="PS50222">
    <property type="entry name" value="EF_HAND_2"/>
    <property type="match status" value="1"/>
</dbReference>
<accession>A0A1C6XAW1</accession>
<feature type="region of interest" description="Disordered" evidence="1">
    <location>
        <begin position="209"/>
        <end position="232"/>
    </location>
</feature>
<sequence length="726" mass="86443">MATRRKERCHITGNSNKNNSHFTFSDTQNDDILFETNNGSNDNDNNIDKSNRNNLRENILKNNKHYFTEETIKSYNNIENDINANDNNFLNTWIDSKNKSNTNIFEINKHMKEREIEFVKLNNMINETNNINFKNIPCKFKKNVGKKSKANIDRSTAETNNIKDEKKDKEIQVDELWNYLSYVHNSDDSRLKYKINDIIYKRTQDEKADENFSQSEKMNGTELKHKDNTDRRSQSINYDEYKNIIKYILPSMPDKKIDYSWNCLKTNLKCESDKVDYKEFVNFINEKSENYKNIYINKIVASQLKNKVIKYNFNPSDVKLKTINYIDNIRLKASEFSKAFNELISEKELYDLFKGKEKIKISELEKIISDITNERTKHTIEGEDIKNTKETNKKQGDDPEDVKELRKKDILTDFNMKAYISTLLTNKNNEVFVKNFIDNLNINYEALNLQNHFIKDAYDFYSRNIPPTEKMESSYNMELNKEEVKRAKFLIEEIDYSVRNNFRPKYLSEKNNNAKKNPQNPYLSLYEIFKHLDNDKDSYITKEDLHKSLNNLKIKNITNEDVNLLLKYIDTQKKGYIDVNDFLTNYQLEDKSMISWIKNTNKPYFEFVQNLKREDFENSNTGSRRRSISENIPNNENAFIAKKYDDAIYNYNLELDQFCPSYVIRERIRNKFIAKPEDFLNKHIHATKFHLTPYKNTNNIIQPVENSDLYMNDNSRFKTTYNLNYN</sequence>
<dbReference type="InterPro" id="IPR002048">
    <property type="entry name" value="EF_hand_dom"/>
</dbReference>
<dbReference type="Proteomes" id="UP000195489">
    <property type="component" value="Chromosome 7"/>
</dbReference>
<evidence type="ECO:0000313" key="3">
    <source>
        <dbReference type="EMBL" id="SCM00507.1"/>
    </source>
</evidence>
<dbReference type="EMBL" id="LT608159">
    <property type="protein sequence ID" value="SCM01908.1"/>
    <property type="molecule type" value="Genomic_DNA"/>
</dbReference>
<dbReference type="Pfam" id="PF13499">
    <property type="entry name" value="EF-hand_7"/>
    <property type="match status" value="1"/>
</dbReference>
<protein>
    <submittedName>
        <fullName evidence="3">Calcium-binding protein, putative</fullName>
    </submittedName>
</protein>
<dbReference type="EMBL" id="LT608173">
    <property type="protein sequence ID" value="SCM00507.1"/>
    <property type="molecule type" value="Genomic_DNA"/>
</dbReference>